<dbReference type="EMBL" id="UINC01043622">
    <property type="protein sequence ID" value="SVB47919.1"/>
    <property type="molecule type" value="Genomic_DNA"/>
</dbReference>
<dbReference type="SUPFAM" id="SSF54665">
    <property type="entry name" value="CO dehydrogenase molybdoprotein N-domain-like"/>
    <property type="match status" value="1"/>
</dbReference>
<proteinExistence type="predicted"/>
<dbReference type="SMART" id="SM01008">
    <property type="entry name" value="Ald_Xan_dh_C"/>
    <property type="match status" value="1"/>
</dbReference>
<sequence length="82" mass="9115">MSWVGKSPRRKEDDRLIRGRGLFTDDDQTPGMLHMYVLRSPYAHANIHSIDVSAAEALPGVVCTLTGKEVAEQCDPYMELAP</sequence>
<feature type="non-terminal residue" evidence="2">
    <location>
        <position position="82"/>
    </location>
</feature>
<dbReference type="Pfam" id="PF01315">
    <property type="entry name" value="Ald_Xan_dh_C"/>
    <property type="match status" value="1"/>
</dbReference>
<dbReference type="AlphaFoldDB" id="A0A382EBX6"/>
<evidence type="ECO:0000313" key="2">
    <source>
        <dbReference type="EMBL" id="SVB47919.1"/>
    </source>
</evidence>
<dbReference type="InterPro" id="IPR036856">
    <property type="entry name" value="Ald_Oxase/Xan_DH_a/b_sf"/>
</dbReference>
<accession>A0A382EBX6</accession>
<evidence type="ECO:0000259" key="1">
    <source>
        <dbReference type="SMART" id="SM01008"/>
    </source>
</evidence>
<reference evidence="2" key="1">
    <citation type="submission" date="2018-05" db="EMBL/GenBank/DDBJ databases">
        <authorList>
            <person name="Lanie J.A."/>
            <person name="Ng W.-L."/>
            <person name="Kazmierczak K.M."/>
            <person name="Andrzejewski T.M."/>
            <person name="Davidsen T.M."/>
            <person name="Wayne K.J."/>
            <person name="Tettelin H."/>
            <person name="Glass J.I."/>
            <person name="Rusch D."/>
            <person name="Podicherti R."/>
            <person name="Tsui H.-C.T."/>
            <person name="Winkler M.E."/>
        </authorList>
    </citation>
    <scope>NUCLEOTIDE SEQUENCE</scope>
</reference>
<dbReference type="Gene3D" id="3.90.1170.50">
    <property type="entry name" value="Aldehyde oxidase/xanthine dehydrogenase, a/b hammerhead"/>
    <property type="match status" value="1"/>
</dbReference>
<organism evidence="2">
    <name type="scientific">marine metagenome</name>
    <dbReference type="NCBI Taxonomy" id="408172"/>
    <lineage>
        <taxon>unclassified sequences</taxon>
        <taxon>metagenomes</taxon>
        <taxon>ecological metagenomes</taxon>
    </lineage>
</organism>
<gene>
    <name evidence="2" type="ORF">METZ01_LOCUS200773</name>
</gene>
<name>A0A382EBX6_9ZZZZ</name>
<feature type="domain" description="Aldehyde oxidase/xanthine dehydrogenase a/b hammerhead" evidence="1">
    <location>
        <begin position="18"/>
        <end position="81"/>
    </location>
</feature>
<dbReference type="InterPro" id="IPR000674">
    <property type="entry name" value="Ald_Oxase/Xan_DH_a/b"/>
</dbReference>
<protein>
    <recommendedName>
        <fullName evidence="1">Aldehyde oxidase/xanthine dehydrogenase a/b hammerhead domain-containing protein</fullName>
    </recommendedName>
</protein>